<keyword evidence="2" id="KW-1185">Reference proteome</keyword>
<dbReference type="Proteomes" id="UP000515570">
    <property type="component" value="Chromosome"/>
</dbReference>
<evidence type="ECO:0000313" key="1">
    <source>
        <dbReference type="EMBL" id="QMV84768.1"/>
    </source>
</evidence>
<sequence length="258" mass="26919">MLSLVLIFGVVAAAVFAVSKLSSQGGAKQEAARFDDAVADARRWIDRLGSQVLSLTGSDAASTQAMADASERFNAASSQISTAQTTRQAELARESALEGLHYVNAAREIMGMPAGPELPPLEGQRQAGRVTEERTIDFEGKQITASPQASAHAQHYYPGGMVAGRPVPAGWYSEPWWASAMRTGMWTAGSVLLFSTMFGGMSGVGYDASAFEAGYGDGFQDGLQAGGMDDAGGGLFDDSPGDPGDFGGDFGDFGGFDF</sequence>
<dbReference type="RefSeq" id="WP_182385575.1">
    <property type="nucleotide sequence ID" value="NZ_CP059833.1"/>
</dbReference>
<proteinExistence type="predicted"/>
<gene>
    <name evidence="1" type="ORF">HW450_10545</name>
</gene>
<protein>
    <submittedName>
        <fullName evidence="1">DUF1542 domain-containing protein</fullName>
    </submittedName>
</protein>
<dbReference type="EMBL" id="CP059833">
    <property type="protein sequence ID" value="QMV84768.1"/>
    <property type="molecule type" value="Genomic_DNA"/>
</dbReference>
<evidence type="ECO:0000313" key="2">
    <source>
        <dbReference type="Proteomes" id="UP000515570"/>
    </source>
</evidence>
<name>A0A7G5FDS7_9CORY</name>
<reference evidence="1 2" key="1">
    <citation type="submission" date="2020-07" db="EMBL/GenBank/DDBJ databases">
        <title>non toxigenic Corynebacterium sp. nov from a clinical source.</title>
        <authorList>
            <person name="Bernier A.-M."/>
            <person name="Bernard K."/>
        </authorList>
    </citation>
    <scope>NUCLEOTIDE SEQUENCE [LARGE SCALE GENOMIC DNA]</scope>
    <source>
        <strain evidence="2">NML 93-0612</strain>
    </source>
</reference>
<accession>A0A7G5FDS7</accession>
<organism evidence="1 2">
    <name type="scientific">Corynebacterium hindlerae</name>
    <dbReference type="NCBI Taxonomy" id="699041"/>
    <lineage>
        <taxon>Bacteria</taxon>
        <taxon>Bacillati</taxon>
        <taxon>Actinomycetota</taxon>
        <taxon>Actinomycetes</taxon>
        <taxon>Mycobacteriales</taxon>
        <taxon>Corynebacteriaceae</taxon>
        <taxon>Corynebacterium</taxon>
    </lineage>
</organism>
<dbReference type="AlphaFoldDB" id="A0A7G5FDS7"/>